<gene>
    <name evidence="2" type="ORF">JYA62_07900</name>
</gene>
<name>A0ABS3A169_9VIBR</name>
<reference evidence="2 3" key="1">
    <citation type="submission" date="2021-02" db="EMBL/GenBank/DDBJ databases">
        <title>Draft Genome Sequences of 5 Vibrio neptunius Strains Isolated From of Bivalve Hatcheries.</title>
        <authorList>
            <person name="Galvis F."/>
            <person name="Barja J.L."/>
            <person name="Lemos M.L."/>
            <person name="Balado M."/>
        </authorList>
    </citation>
    <scope>NUCLEOTIDE SEQUENCE [LARGE SCALE GENOMIC DNA]</scope>
    <source>
        <strain evidence="2 3">PP-145.98</strain>
    </source>
</reference>
<sequence length="57" mass="6419">MKAVIVLAILIQILVAVQSEGLVRSLAELSAFLFIAALVLIYQRQKRKKLKIEPEEL</sequence>
<feature type="transmembrane region" description="Helical" evidence="1">
    <location>
        <begin position="26"/>
        <end position="42"/>
    </location>
</feature>
<dbReference type="Proteomes" id="UP000779070">
    <property type="component" value="Unassembled WGS sequence"/>
</dbReference>
<dbReference type="EMBL" id="JAFHLB010000007">
    <property type="protein sequence ID" value="MBN3577599.1"/>
    <property type="molecule type" value="Genomic_DNA"/>
</dbReference>
<evidence type="ECO:0000313" key="2">
    <source>
        <dbReference type="EMBL" id="MBN3577599.1"/>
    </source>
</evidence>
<organism evidence="2 3">
    <name type="scientific">Vibrio neptunius</name>
    <dbReference type="NCBI Taxonomy" id="170651"/>
    <lineage>
        <taxon>Bacteria</taxon>
        <taxon>Pseudomonadati</taxon>
        <taxon>Pseudomonadota</taxon>
        <taxon>Gammaproteobacteria</taxon>
        <taxon>Vibrionales</taxon>
        <taxon>Vibrionaceae</taxon>
        <taxon>Vibrio</taxon>
    </lineage>
</organism>
<proteinExistence type="predicted"/>
<protein>
    <recommendedName>
        <fullName evidence="4">O-succinylbenzoic acid--CoA ligase</fullName>
    </recommendedName>
</protein>
<keyword evidence="1" id="KW-0812">Transmembrane</keyword>
<evidence type="ECO:0000313" key="3">
    <source>
        <dbReference type="Proteomes" id="UP000779070"/>
    </source>
</evidence>
<keyword evidence="3" id="KW-1185">Reference proteome</keyword>
<evidence type="ECO:0000256" key="1">
    <source>
        <dbReference type="SAM" id="Phobius"/>
    </source>
</evidence>
<evidence type="ECO:0008006" key="4">
    <source>
        <dbReference type="Google" id="ProtNLM"/>
    </source>
</evidence>
<comment type="caution">
    <text evidence="2">The sequence shown here is derived from an EMBL/GenBank/DDBJ whole genome shotgun (WGS) entry which is preliminary data.</text>
</comment>
<keyword evidence="1" id="KW-1133">Transmembrane helix</keyword>
<keyword evidence="1" id="KW-0472">Membrane</keyword>
<dbReference type="RefSeq" id="WP_206368589.1">
    <property type="nucleotide sequence ID" value="NZ_CAWPTG010000121.1"/>
</dbReference>
<accession>A0ABS3A169</accession>